<dbReference type="GO" id="GO:0016787">
    <property type="term" value="F:hydrolase activity"/>
    <property type="evidence" value="ECO:0007669"/>
    <property type="project" value="InterPro"/>
</dbReference>
<feature type="coiled-coil region" evidence="1">
    <location>
        <begin position="708"/>
        <end position="735"/>
    </location>
</feature>
<dbReference type="InterPro" id="IPR004843">
    <property type="entry name" value="Calcineurin-like_PHP"/>
</dbReference>
<evidence type="ECO:0000313" key="5">
    <source>
        <dbReference type="Proteomes" id="UP000030680"/>
    </source>
</evidence>
<protein>
    <recommendedName>
        <fullName evidence="3">Calcineurin-like phosphoesterase domain-containing protein</fullName>
    </recommendedName>
</protein>
<dbReference type="InterPro" id="IPR029052">
    <property type="entry name" value="Metallo-depent_PP-like"/>
</dbReference>
<dbReference type="KEGG" id="gsl:Gasu_16080"/>
<dbReference type="Pfam" id="PF00149">
    <property type="entry name" value="Metallophos"/>
    <property type="match status" value="1"/>
</dbReference>
<dbReference type="InterPro" id="IPR027417">
    <property type="entry name" value="P-loop_NTPase"/>
</dbReference>
<dbReference type="CDD" id="cd00267">
    <property type="entry name" value="ABC_ATPase"/>
    <property type="match status" value="1"/>
</dbReference>
<sequence>MPFHSAKCLFLLSLLVTTQGKSCIPSNIHFRPLGSPTRKLCNTTRWDKSCYSVKHKRQQRSTTNQVPSSSCVENSELPKHLVVKKLVPIPEIENIDQFVLFSDLHLRKDNLETCIQVLKQVHQVAYERNAGVLFLGDFWDRRGSLPVEPLNAAIEELQRWQQPLIMIPGNHDQVSYDGTVHSLLPIMVSLKHPAALVIDQPSIFLDALWIPFIREDDLFTKVISSVSPLWSQIDAVFCHTDIQGAQWIRNESHSSFNCTKGVLPDCFPSHVAVYSGHFHKPQQIPNTHIRYVGSPYQVSAMESGQQKYLLRLSRSHRWSVQETIPISLGPKHYYYHFGDILNISSLDFLQPGDRVFLQVNSDIPESQIAPILEQVRQQKASVFTFLDEPDKENSVSSIESENSPAELRDPIRILQQYGDVYKLSLSVMDVGKEIIQQVLASQEHASFDGQQSNSIDLVLDWVHIDGFGSFRDSVTYPLSNRGLVILTGENEDDITSTSNASGKTTLWMAALWCLTTCTTFCSHVIHDDRKEAQVTVYGRWNGHSLQVTRCIQRKRASHRLRIWLDGEEWTCQEIRATQQQLDRWIDTRLLSHCVFFGQHTFLYDLFASNDREWKEQLSRFIPLNIWEGCKHYVRNRLKTLDESILRLRSQIETTENWCKQLESRIEMQQMEYQRLLTRVHLRENDVLYSSHLDRMEHHTSHSVTSVPQRDHYDVLQQLNDRLQDIQEEIHDTKQRLYDLQHGITTIQQQIANHRNQYNYLECIEQQHDEWQQQYKRWKQQRDDRKKQIQSILKQKPTQQQFHEQLQRLQLQWDECQYEMKQKSRQCTQWEEEWTLGKPTGDRNGTKGAYLRWKQWELRYQRYQVEYSKVWNEKMVLQTQWEKVGGKEEDEWICDYCLQPVSPTHHKKALENLQRTYQLSVRREERMSKILNHIQHHMDQAKQEYQQLVYNSMAKAKQEINDIQIEKERIGEERNDVQQQIMQLKQLFKEWQQLDEEQSWKNHLIILLGQLLTEKKKKEEEEERVSSKSGISKESTYDVFNCEHLSNLIMKTLQRRKAVYQLELDNQWKEYEHLQKEYEEQSQRLEEWNNKASQCHKEKSECEARIKYLQKEKDLLEKEAILNSHNPLVSFIQKEREDWEQQNRYLATWNEELRRIEKDQQVLQQLDKVFGPRGIPHFVLKQVLYELQQRINSYLSMISHGHIQVELRPFTCLKSKKEQMVEMIDKKILVKNSHGSFSNRSYSQLSGGQRRRLGVALALAFHDIGERRCGFHCNIMVLDEVFQHLDSEGKKRVANVLEKLDKESIFVVVHDMDEAMNHLPRAFHDIVRKQGDVSSVTVDKSW</sequence>
<dbReference type="SUPFAM" id="SSF52540">
    <property type="entry name" value="P-loop containing nucleoside triphosphate hydrolases"/>
    <property type="match status" value="1"/>
</dbReference>
<feature type="signal peptide" evidence="2">
    <location>
        <begin position="1"/>
        <end position="20"/>
    </location>
</feature>
<proteinExistence type="predicted"/>
<keyword evidence="2" id="KW-0732">Signal</keyword>
<dbReference type="OMA" id="WHARGAI"/>
<evidence type="ECO:0000259" key="3">
    <source>
        <dbReference type="Pfam" id="PF00149"/>
    </source>
</evidence>
<gene>
    <name evidence="4" type="ORF">Gasu_16080</name>
</gene>
<feature type="coiled-coil region" evidence="1">
    <location>
        <begin position="952"/>
        <end position="993"/>
    </location>
</feature>
<reference evidence="5" key="1">
    <citation type="journal article" date="2013" name="Science">
        <title>Gene transfer from bacteria and archaea facilitated evolution of an extremophilic eukaryote.</title>
        <authorList>
            <person name="Schonknecht G."/>
            <person name="Chen W.H."/>
            <person name="Ternes C.M."/>
            <person name="Barbier G.G."/>
            <person name="Shrestha R.P."/>
            <person name="Stanke M."/>
            <person name="Brautigam A."/>
            <person name="Baker B.J."/>
            <person name="Banfield J.F."/>
            <person name="Garavito R.M."/>
            <person name="Carr K."/>
            <person name="Wilkerson C."/>
            <person name="Rensing S.A."/>
            <person name="Gagneul D."/>
            <person name="Dickenson N.E."/>
            <person name="Oesterhelt C."/>
            <person name="Lercher M.J."/>
            <person name="Weber A.P."/>
        </authorList>
    </citation>
    <scope>NUCLEOTIDE SEQUENCE [LARGE SCALE GENOMIC DNA]</scope>
    <source>
        <strain evidence="5">074W</strain>
    </source>
</reference>
<dbReference type="OrthoDB" id="18797at2759"/>
<evidence type="ECO:0000256" key="2">
    <source>
        <dbReference type="SAM" id="SignalP"/>
    </source>
</evidence>
<dbReference type="EMBL" id="KB454494">
    <property type="protein sequence ID" value="EME31108.1"/>
    <property type="molecule type" value="Genomic_DNA"/>
</dbReference>
<name>M2Y559_GALSU</name>
<dbReference type="SUPFAM" id="SSF56300">
    <property type="entry name" value="Metallo-dependent phosphatases"/>
    <property type="match status" value="1"/>
</dbReference>
<keyword evidence="5" id="KW-1185">Reference proteome</keyword>
<feature type="chain" id="PRO_5004029694" description="Calcineurin-like phosphoesterase domain-containing protein" evidence="2">
    <location>
        <begin position="21"/>
        <end position="1341"/>
    </location>
</feature>
<dbReference type="Proteomes" id="UP000030680">
    <property type="component" value="Unassembled WGS sequence"/>
</dbReference>
<dbReference type="Gramene" id="EME31108">
    <property type="protein sequence ID" value="EME31108"/>
    <property type="gene ID" value="Gasu_16080"/>
</dbReference>
<dbReference type="eggNOG" id="ENOG502QQZZ">
    <property type="taxonomic scope" value="Eukaryota"/>
</dbReference>
<dbReference type="PANTHER" id="PTHR32114:SF2">
    <property type="entry name" value="ABC TRANSPORTER ABCH.3"/>
    <property type="match status" value="1"/>
</dbReference>
<dbReference type="Gene3D" id="3.40.50.300">
    <property type="entry name" value="P-loop containing nucleotide triphosphate hydrolases"/>
    <property type="match status" value="2"/>
</dbReference>
<dbReference type="RefSeq" id="XP_005707628.1">
    <property type="nucleotide sequence ID" value="XM_005707571.1"/>
</dbReference>
<evidence type="ECO:0000256" key="1">
    <source>
        <dbReference type="SAM" id="Coils"/>
    </source>
</evidence>
<evidence type="ECO:0000313" key="4">
    <source>
        <dbReference type="EMBL" id="EME31108.1"/>
    </source>
</evidence>
<feature type="coiled-coil region" evidence="1">
    <location>
        <begin position="760"/>
        <end position="787"/>
    </location>
</feature>
<organism evidence="4 5">
    <name type="scientific">Galdieria sulphuraria</name>
    <name type="common">Red alga</name>
    <dbReference type="NCBI Taxonomy" id="130081"/>
    <lineage>
        <taxon>Eukaryota</taxon>
        <taxon>Rhodophyta</taxon>
        <taxon>Bangiophyceae</taxon>
        <taxon>Galdieriales</taxon>
        <taxon>Galdieriaceae</taxon>
        <taxon>Galdieria</taxon>
    </lineage>
</organism>
<feature type="domain" description="Calcineurin-like phosphoesterase" evidence="3">
    <location>
        <begin position="98"/>
        <end position="178"/>
    </location>
</feature>
<keyword evidence="1" id="KW-0175">Coiled coil</keyword>
<feature type="coiled-coil region" evidence="1">
    <location>
        <begin position="1070"/>
        <end position="1118"/>
    </location>
</feature>
<dbReference type="Gene3D" id="3.60.21.10">
    <property type="match status" value="1"/>
</dbReference>
<accession>M2Y559</accession>
<dbReference type="GeneID" id="17089785"/>
<dbReference type="PANTHER" id="PTHR32114">
    <property type="entry name" value="ABC TRANSPORTER ABCH.3"/>
    <property type="match status" value="1"/>
</dbReference>
<dbReference type="STRING" id="130081.M2Y559"/>